<dbReference type="AlphaFoldDB" id="A0A1H0UBL1"/>
<evidence type="ECO:0000313" key="2">
    <source>
        <dbReference type="EMBL" id="SDP63702.1"/>
    </source>
</evidence>
<name>A0A1H0UBL1_9ACTN</name>
<protein>
    <submittedName>
        <fullName evidence="2">Uncharacterized protein</fullName>
    </submittedName>
</protein>
<gene>
    <name evidence="2" type="ORF">SAMN05660199_04446</name>
</gene>
<organism evidence="2 3">
    <name type="scientific">Klenkia soli</name>
    <dbReference type="NCBI Taxonomy" id="1052260"/>
    <lineage>
        <taxon>Bacteria</taxon>
        <taxon>Bacillati</taxon>
        <taxon>Actinomycetota</taxon>
        <taxon>Actinomycetes</taxon>
        <taxon>Geodermatophilales</taxon>
        <taxon>Geodermatophilaceae</taxon>
        <taxon>Klenkia</taxon>
    </lineage>
</organism>
<reference evidence="3" key="1">
    <citation type="submission" date="2016-10" db="EMBL/GenBank/DDBJ databases">
        <authorList>
            <person name="Varghese N."/>
            <person name="Submissions S."/>
        </authorList>
    </citation>
    <scope>NUCLEOTIDE SEQUENCE [LARGE SCALE GENOMIC DNA]</scope>
    <source>
        <strain evidence="3">DSM 45843</strain>
    </source>
</reference>
<feature type="region of interest" description="Disordered" evidence="1">
    <location>
        <begin position="16"/>
        <end position="50"/>
    </location>
</feature>
<accession>A0A1H0UBL1</accession>
<sequence length="200" mass="20721">MAVLVALAACERAPELDDPATNQAQTARVTSPASPSTPTGRTQPLPAPAPVFPPVGTVQPVGPYLQVSVDAVTWDVSPEVATGNPYVRPGRAAFVGVTVTVGLAEWSPPTGAELPWPTSISPRSVLDIQVVQADGTEDTLQTMAAPFNGDQTGIAGLLAGDTRTFTEYLDVSSRFLGPGTVVRVSAWTGTDPVTSSWSIP</sequence>
<dbReference type="EMBL" id="FNIR01000019">
    <property type="protein sequence ID" value="SDP63702.1"/>
    <property type="molecule type" value="Genomic_DNA"/>
</dbReference>
<evidence type="ECO:0000313" key="3">
    <source>
        <dbReference type="Proteomes" id="UP000199088"/>
    </source>
</evidence>
<proteinExistence type="predicted"/>
<dbReference type="STRING" id="1052260.SAMN05660199_04446"/>
<keyword evidence="3" id="KW-1185">Reference proteome</keyword>
<dbReference type="Proteomes" id="UP000199088">
    <property type="component" value="Unassembled WGS sequence"/>
</dbReference>
<evidence type="ECO:0000256" key="1">
    <source>
        <dbReference type="SAM" id="MobiDB-lite"/>
    </source>
</evidence>
<feature type="compositionally biased region" description="Polar residues" evidence="1">
    <location>
        <begin position="20"/>
        <end position="42"/>
    </location>
</feature>